<dbReference type="Pfam" id="PF01380">
    <property type="entry name" value="SIS"/>
    <property type="match status" value="1"/>
</dbReference>
<evidence type="ECO:0000256" key="1">
    <source>
        <dbReference type="ARBA" id="ARBA00023015"/>
    </source>
</evidence>
<dbReference type="Gene3D" id="1.10.10.10">
    <property type="entry name" value="Winged helix-like DNA-binding domain superfamily/Winged helix DNA-binding domain"/>
    <property type="match status" value="1"/>
</dbReference>
<dbReference type="AlphaFoldDB" id="A0A1Q2D6Q3"/>
<dbReference type="InterPro" id="IPR000281">
    <property type="entry name" value="HTH_RpiR"/>
</dbReference>
<dbReference type="RefSeq" id="WP_077276109.1">
    <property type="nucleotide sequence ID" value="NZ_CP019609.1"/>
</dbReference>
<name>A0A1Q2D6Q3_9ENTE</name>
<reference evidence="5 6" key="1">
    <citation type="journal article" date="2010" name="Int. J. Syst. Evol. Microbiol.">
        <title>Vagococcus penaei sp. nov., isolated from spoilage microbiota of cooked shrimp (Penaeus vannamei).</title>
        <authorList>
            <person name="Jaffres E."/>
            <person name="Prevost H."/>
            <person name="Rossero A."/>
            <person name="Joffraud J.J."/>
            <person name="Dousset X."/>
        </authorList>
    </citation>
    <scope>NUCLEOTIDE SEQUENCE [LARGE SCALE GENOMIC DNA]</scope>
    <source>
        <strain evidence="5 6">CD276</strain>
    </source>
</reference>
<dbReference type="InterPro" id="IPR046348">
    <property type="entry name" value="SIS_dom_sf"/>
</dbReference>
<organism evidence="5 6">
    <name type="scientific">Vagococcus penaei</name>
    <dbReference type="NCBI Taxonomy" id="633807"/>
    <lineage>
        <taxon>Bacteria</taxon>
        <taxon>Bacillati</taxon>
        <taxon>Bacillota</taxon>
        <taxon>Bacilli</taxon>
        <taxon>Lactobacillales</taxon>
        <taxon>Enterococcaceae</taxon>
        <taxon>Vagococcus</taxon>
    </lineage>
</organism>
<dbReference type="PROSITE" id="PS51071">
    <property type="entry name" value="HTH_RPIR"/>
    <property type="match status" value="1"/>
</dbReference>
<dbReference type="PANTHER" id="PTHR30514:SF1">
    <property type="entry name" value="HTH-TYPE TRANSCRIPTIONAL REGULATOR HEXR-RELATED"/>
    <property type="match status" value="1"/>
</dbReference>
<dbReference type="PANTHER" id="PTHR30514">
    <property type="entry name" value="GLUCOKINASE"/>
    <property type="match status" value="1"/>
</dbReference>
<gene>
    <name evidence="5" type="ORF">BW732_07275</name>
</gene>
<proteinExistence type="predicted"/>
<feature type="domain" description="HTH rpiR-type" evidence="4">
    <location>
        <begin position="1"/>
        <end position="77"/>
    </location>
</feature>
<protein>
    <recommendedName>
        <fullName evidence="4">HTH rpiR-type domain-containing protein</fullName>
    </recommendedName>
</protein>
<dbReference type="InterPro" id="IPR047640">
    <property type="entry name" value="RpiR-like"/>
</dbReference>
<dbReference type="Proteomes" id="UP000188246">
    <property type="component" value="Chromosome"/>
</dbReference>
<evidence type="ECO:0000256" key="3">
    <source>
        <dbReference type="ARBA" id="ARBA00023163"/>
    </source>
</evidence>
<evidence type="ECO:0000256" key="2">
    <source>
        <dbReference type="ARBA" id="ARBA00023125"/>
    </source>
</evidence>
<dbReference type="KEGG" id="vpi:BW732_07275"/>
<dbReference type="GO" id="GO:0003677">
    <property type="term" value="F:DNA binding"/>
    <property type="evidence" value="ECO:0007669"/>
    <property type="project" value="UniProtKB-KW"/>
</dbReference>
<keyword evidence="1" id="KW-0805">Transcription regulation</keyword>
<evidence type="ECO:0000313" key="6">
    <source>
        <dbReference type="Proteomes" id="UP000188246"/>
    </source>
</evidence>
<dbReference type="STRING" id="633807.BW732_07275"/>
<accession>A0A1Q2D6Q3</accession>
<evidence type="ECO:0000313" key="5">
    <source>
        <dbReference type="EMBL" id="AQP54034.1"/>
    </source>
</evidence>
<dbReference type="Gene3D" id="3.40.50.10490">
    <property type="entry name" value="Glucose-6-phosphate isomerase like protein, domain 1"/>
    <property type="match status" value="1"/>
</dbReference>
<dbReference type="CDD" id="cd05013">
    <property type="entry name" value="SIS_RpiR"/>
    <property type="match status" value="1"/>
</dbReference>
<dbReference type="Pfam" id="PF01418">
    <property type="entry name" value="HTH_6"/>
    <property type="match status" value="1"/>
</dbReference>
<dbReference type="InterPro" id="IPR001347">
    <property type="entry name" value="SIS_dom"/>
</dbReference>
<dbReference type="InterPro" id="IPR036388">
    <property type="entry name" value="WH-like_DNA-bd_sf"/>
</dbReference>
<dbReference type="InterPro" id="IPR009057">
    <property type="entry name" value="Homeodomain-like_sf"/>
</dbReference>
<dbReference type="SUPFAM" id="SSF53697">
    <property type="entry name" value="SIS domain"/>
    <property type="match status" value="1"/>
</dbReference>
<keyword evidence="6" id="KW-1185">Reference proteome</keyword>
<dbReference type="GO" id="GO:0003700">
    <property type="term" value="F:DNA-binding transcription factor activity"/>
    <property type="evidence" value="ECO:0007669"/>
    <property type="project" value="InterPro"/>
</dbReference>
<keyword evidence="2" id="KW-0238">DNA-binding</keyword>
<dbReference type="InterPro" id="IPR035472">
    <property type="entry name" value="RpiR-like_SIS"/>
</dbReference>
<sequence length="254" mass="29061">MILDQLLNNDQSKLSDLDKELLKYIIENKSSVTQFSISELSEKSYVSKSTIIRLMKKLGFSGYSEFKFLLNQETKQKKAMKKAGFDLFKSQTADIQNTLKNIDNDGIQQATDLLAISQIIYCYGTGYSQRKAAEEFSKQLIACGKKVILIPDQTELEMMMSIMTSQDCLVIVSLSGETPGIKNTLLELNIRSIKIISVTRSGANFISQHATHHFFYYLTEFPVRENIETLSFVTLHLLLDYIVRFYVTHYNELE</sequence>
<evidence type="ECO:0000259" key="4">
    <source>
        <dbReference type="PROSITE" id="PS51071"/>
    </source>
</evidence>
<dbReference type="GO" id="GO:1901135">
    <property type="term" value="P:carbohydrate derivative metabolic process"/>
    <property type="evidence" value="ECO:0007669"/>
    <property type="project" value="InterPro"/>
</dbReference>
<dbReference type="GO" id="GO:0097367">
    <property type="term" value="F:carbohydrate derivative binding"/>
    <property type="evidence" value="ECO:0007669"/>
    <property type="project" value="InterPro"/>
</dbReference>
<dbReference type="SUPFAM" id="SSF46689">
    <property type="entry name" value="Homeodomain-like"/>
    <property type="match status" value="1"/>
</dbReference>
<keyword evidence="3" id="KW-0804">Transcription</keyword>
<dbReference type="EMBL" id="CP019609">
    <property type="protein sequence ID" value="AQP54034.1"/>
    <property type="molecule type" value="Genomic_DNA"/>
</dbReference>